<dbReference type="PANTHER" id="PTHR42860">
    <property type="entry name" value="VITAMIN B12-BINDING PROTEIN"/>
    <property type="match status" value="1"/>
</dbReference>
<gene>
    <name evidence="3" type="ORF">CDN99_16920</name>
</gene>
<dbReference type="InterPro" id="IPR002491">
    <property type="entry name" value="ABC_transptr_periplasmic_BD"/>
</dbReference>
<comment type="caution">
    <text evidence="3">The sequence shown here is derived from an EMBL/GenBank/DDBJ whole genome shotgun (WGS) entry which is preliminary data.</text>
</comment>
<dbReference type="EMBL" id="NIOF01000007">
    <property type="protein sequence ID" value="OWQ88532.1"/>
    <property type="molecule type" value="Genomic_DNA"/>
</dbReference>
<dbReference type="PANTHER" id="PTHR42860:SF1">
    <property type="entry name" value="VITAMIN B12-BINDING PROTEIN"/>
    <property type="match status" value="1"/>
</dbReference>
<sequence>MSAPRIVSLVPSVTELLIALGLGPWVVGRTGFCVHPATAVASIPKVGGTKDVNLRKLRALAPTHVVINIDENRLETAEALRAFVPHVVVTHPCEPEDNLTLLAQMVEVFAAEVGQATAPTGRIDTPEPVGRPDAADLRDRAARLAARLDEELAACRGRAWPPRRVLYLIWRDPWMTVARDTYIARMLEQVGWLTWPAVTGGPHGAARYPALTGAEPWLTQVDELLLSSEPYRFGPEHLAEAQALCPNARVRLVDGELISWYGPRAAQGLAYLRGLAEAPR</sequence>
<keyword evidence="1" id="KW-0732">Signal</keyword>
<organism evidence="3 4">
    <name type="scientific">Roseateles aquatilis</name>
    <dbReference type="NCBI Taxonomy" id="431061"/>
    <lineage>
        <taxon>Bacteria</taxon>
        <taxon>Pseudomonadati</taxon>
        <taxon>Pseudomonadota</taxon>
        <taxon>Betaproteobacteria</taxon>
        <taxon>Burkholderiales</taxon>
        <taxon>Sphaerotilaceae</taxon>
        <taxon>Roseateles</taxon>
    </lineage>
</organism>
<keyword evidence="4" id="KW-1185">Reference proteome</keyword>
<dbReference type="InterPro" id="IPR051030">
    <property type="entry name" value="Vitamin_B12-ABC_binding"/>
</dbReference>
<evidence type="ECO:0000313" key="4">
    <source>
        <dbReference type="Proteomes" id="UP000197468"/>
    </source>
</evidence>
<evidence type="ECO:0000256" key="1">
    <source>
        <dbReference type="ARBA" id="ARBA00022729"/>
    </source>
</evidence>
<dbReference type="PROSITE" id="PS50983">
    <property type="entry name" value="FE_B12_PBP"/>
    <property type="match status" value="1"/>
</dbReference>
<accession>A0A246J7K0</accession>
<name>A0A246J7K0_9BURK</name>
<dbReference type="Gene3D" id="3.40.50.1980">
    <property type="entry name" value="Nitrogenase molybdenum iron protein domain"/>
    <property type="match status" value="2"/>
</dbReference>
<evidence type="ECO:0000313" key="3">
    <source>
        <dbReference type="EMBL" id="OWQ88532.1"/>
    </source>
</evidence>
<proteinExistence type="predicted"/>
<dbReference type="AlphaFoldDB" id="A0A246J7K0"/>
<dbReference type="NCBIfam" id="NF038402">
    <property type="entry name" value="TroA_like"/>
    <property type="match status" value="2"/>
</dbReference>
<dbReference type="SUPFAM" id="SSF53807">
    <property type="entry name" value="Helical backbone' metal receptor"/>
    <property type="match status" value="1"/>
</dbReference>
<feature type="domain" description="Fe/B12 periplasmic-binding" evidence="2">
    <location>
        <begin position="5"/>
        <end position="280"/>
    </location>
</feature>
<dbReference type="OrthoDB" id="9816357at2"/>
<dbReference type="InterPro" id="IPR054828">
    <property type="entry name" value="Vit_B12_bind_prot"/>
</dbReference>
<dbReference type="RefSeq" id="WP_088386057.1">
    <property type="nucleotide sequence ID" value="NZ_NIOF01000007.1"/>
</dbReference>
<protein>
    <submittedName>
        <fullName evidence="3">Cobalamin-binding protein</fullName>
    </submittedName>
</protein>
<dbReference type="Pfam" id="PF01497">
    <property type="entry name" value="Peripla_BP_2"/>
    <property type="match status" value="1"/>
</dbReference>
<dbReference type="Proteomes" id="UP000197468">
    <property type="component" value="Unassembled WGS sequence"/>
</dbReference>
<evidence type="ECO:0000259" key="2">
    <source>
        <dbReference type="PROSITE" id="PS50983"/>
    </source>
</evidence>
<reference evidence="3 4" key="1">
    <citation type="journal article" date="2008" name="Int. J. Syst. Evol. Microbiol.">
        <title>Description of Roseateles aquatilis sp. nov. and Roseateles terrae sp. nov., in the class Betaproteobacteria, and emended description of the genus Roseateles.</title>
        <authorList>
            <person name="Gomila M."/>
            <person name="Bowien B."/>
            <person name="Falsen E."/>
            <person name="Moore E.R."/>
            <person name="Lalucat J."/>
        </authorList>
    </citation>
    <scope>NUCLEOTIDE SEQUENCE [LARGE SCALE GENOMIC DNA]</scope>
    <source>
        <strain evidence="3 4">CCUG 48205</strain>
    </source>
</reference>